<reference evidence="2" key="1">
    <citation type="journal article" date="2014" name="Int. J. Syst. Evol. Microbiol.">
        <title>Complete genome of a new Firmicutes species belonging to the dominant human colonic microbiota ('Ruminococcus bicirculans') reveals two chromosomes and a selective capacity to utilize plant glucans.</title>
        <authorList>
            <consortium name="NISC Comparative Sequencing Program"/>
            <person name="Wegmann U."/>
            <person name="Louis P."/>
            <person name="Goesmann A."/>
            <person name="Henrissat B."/>
            <person name="Duncan S.H."/>
            <person name="Flint H.J."/>
        </authorList>
    </citation>
    <scope>NUCLEOTIDE SEQUENCE</scope>
    <source>
        <strain evidence="2">NBRC 107715</strain>
    </source>
</reference>
<protein>
    <submittedName>
        <fullName evidence="1">Uncharacterized protein</fullName>
    </submittedName>
</protein>
<sequence>MQGVAEVTAEPLILSTRRARLERWAELLEQEPRRLFATLPEVELVPWPRRGTLRSDNSPLALAYADPLLRASGLSGDTYGEARRFFGLREGQVHRLLCSCVNGRHLRADLTARRLRGFASYRLERWTLGLAAGAATMPGLLFLFG</sequence>
<organism evidence="1 3">
    <name type="scientific">Methylobacterium oxalidis</name>
    <dbReference type="NCBI Taxonomy" id="944322"/>
    <lineage>
        <taxon>Bacteria</taxon>
        <taxon>Pseudomonadati</taxon>
        <taxon>Pseudomonadota</taxon>
        <taxon>Alphaproteobacteria</taxon>
        <taxon>Hyphomicrobiales</taxon>
        <taxon>Methylobacteriaceae</taxon>
        <taxon>Methylobacterium</taxon>
    </lineage>
</organism>
<dbReference type="EMBL" id="BSPK01000033">
    <property type="protein sequence ID" value="GLS64035.1"/>
    <property type="molecule type" value="Genomic_DNA"/>
</dbReference>
<dbReference type="Proteomes" id="UP000321960">
    <property type="component" value="Unassembled WGS sequence"/>
</dbReference>
<dbReference type="EMBL" id="BJZU01000033">
    <property type="protein sequence ID" value="GEP04003.1"/>
    <property type="molecule type" value="Genomic_DNA"/>
</dbReference>
<reference evidence="4" key="2">
    <citation type="journal article" date="2019" name="Int. J. Syst. Evol. Microbiol.">
        <title>The Global Catalogue of Microorganisms (GCM) 10K type strain sequencing project: providing services to taxonomists for standard genome sequencing and annotation.</title>
        <authorList>
            <consortium name="The Broad Institute Genomics Platform"/>
            <consortium name="The Broad Institute Genome Sequencing Center for Infectious Disease"/>
            <person name="Wu L."/>
            <person name="Ma J."/>
        </authorList>
    </citation>
    <scope>NUCLEOTIDE SEQUENCE [LARGE SCALE GENOMIC DNA]</scope>
    <source>
        <strain evidence="4">NBRC 107715</strain>
    </source>
</reference>
<reference evidence="2" key="4">
    <citation type="submission" date="2023-01" db="EMBL/GenBank/DDBJ databases">
        <title>Draft genome sequence of Methylobacterium oxalidis strain NBRC 107715.</title>
        <authorList>
            <person name="Sun Q."/>
            <person name="Mori K."/>
        </authorList>
    </citation>
    <scope>NUCLEOTIDE SEQUENCE</scope>
    <source>
        <strain evidence="2">NBRC 107715</strain>
    </source>
</reference>
<dbReference type="Proteomes" id="UP001156856">
    <property type="component" value="Unassembled WGS sequence"/>
</dbReference>
<accession>A0A512J249</accession>
<proteinExistence type="predicted"/>
<evidence type="ECO:0000313" key="3">
    <source>
        <dbReference type="Proteomes" id="UP000321960"/>
    </source>
</evidence>
<evidence type="ECO:0000313" key="2">
    <source>
        <dbReference type="EMBL" id="GLS64035.1"/>
    </source>
</evidence>
<gene>
    <name evidence="2" type="ORF">GCM10007888_24160</name>
    <name evidence="1" type="ORF">MOX02_20410</name>
</gene>
<name>A0A512J249_9HYPH</name>
<evidence type="ECO:0000313" key="4">
    <source>
        <dbReference type="Proteomes" id="UP001156856"/>
    </source>
</evidence>
<comment type="caution">
    <text evidence="1">The sequence shown here is derived from an EMBL/GenBank/DDBJ whole genome shotgun (WGS) entry which is preliminary data.</text>
</comment>
<dbReference type="AlphaFoldDB" id="A0A512J249"/>
<keyword evidence="4" id="KW-1185">Reference proteome</keyword>
<evidence type="ECO:0000313" key="1">
    <source>
        <dbReference type="EMBL" id="GEP04003.1"/>
    </source>
</evidence>
<reference evidence="1 3" key="3">
    <citation type="submission" date="2019-07" db="EMBL/GenBank/DDBJ databases">
        <title>Whole genome shotgun sequence of Methylobacterium oxalidis NBRC 107715.</title>
        <authorList>
            <person name="Hosoyama A."/>
            <person name="Uohara A."/>
            <person name="Ohji S."/>
            <person name="Ichikawa N."/>
        </authorList>
    </citation>
    <scope>NUCLEOTIDE SEQUENCE [LARGE SCALE GENOMIC DNA]</scope>
    <source>
        <strain evidence="1 3">NBRC 107715</strain>
    </source>
</reference>